<name>A0A8T0HM34_CERPU</name>
<evidence type="ECO:0000313" key="1">
    <source>
        <dbReference type="EMBL" id="KAG0571718.1"/>
    </source>
</evidence>
<organism evidence="1 2">
    <name type="scientific">Ceratodon purpureus</name>
    <name type="common">Fire moss</name>
    <name type="synonym">Dicranum purpureum</name>
    <dbReference type="NCBI Taxonomy" id="3225"/>
    <lineage>
        <taxon>Eukaryota</taxon>
        <taxon>Viridiplantae</taxon>
        <taxon>Streptophyta</taxon>
        <taxon>Embryophyta</taxon>
        <taxon>Bryophyta</taxon>
        <taxon>Bryophytina</taxon>
        <taxon>Bryopsida</taxon>
        <taxon>Dicranidae</taxon>
        <taxon>Pseudoditrichales</taxon>
        <taxon>Ditrichaceae</taxon>
        <taxon>Ceratodon</taxon>
    </lineage>
</organism>
<gene>
    <name evidence="1" type="ORF">KC19_VG036600</name>
</gene>
<accession>A0A8T0HM34</accession>
<proteinExistence type="predicted"/>
<reference evidence="1" key="1">
    <citation type="submission" date="2020-06" db="EMBL/GenBank/DDBJ databases">
        <title>WGS assembly of Ceratodon purpureus strain R40.</title>
        <authorList>
            <person name="Carey S.B."/>
            <person name="Jenkins J."/>
            <person name="Shu S."/>
            <person name="Lovell J.T."/>
            <person name="Sreedasyam A."/>
            <person name="Maumus F."/>
            <person name="Tiley G.P."/>
            <person name="Fernandez-Pozo N."/>
            <person name="Barry K."/>
            <person name="Chen C."/>
            <person name="Wang M."/>
            <person name="Lipzen A."/>
            <person name="Daum C."/>
            <person name="Saski C.A."/>
            <person name="Payton A.C."/>
            <person name="Mcbreen J.C."/>
            <person name="Conrad R.E."/>
            <person name="Kollar L.M."/>
            <person name="Olsson S."/>
            <person name="Huttunen S."/>
            <person name="Landis J.B."/>
            <person name="Wickett N.J."/>
            <person name="Johnson M.G."/>
            <person name="Rensing S.A."/>
            <person name="Grimwood J."/>
            <person name="Schmutz J."/>
            <person name="Mcdaniel S.F."/>
        </authorList>
    </citation>
    <scope>NUCLEOTIDE SEQUENCE</scope>
    <source>
        <strain evidence="1">R40</strain>
    </source>
</reference>
<sequence length="152" mass="16872">MAVEKEKAMAQIGRAEDKQIKLKAKHKELVRHHSRAEKNFKRACDIKKVTGTELESAINSAAHQGIVEKLRPLAAISERVFNSAHVQLQRLTEKLGVLGYLLHAAESAAKKMVNQHEAIARRQIQTNNVLERGAALMDAVAEFMETSIDGPD</sequence>
<keyword evidence="2" id="KW-1185">Reference proteome</keyword>
<protein>
    <submittedName>
        <fullName evidence="1">Uncharacterized protein</fullName>
    </submittedName>
</protein>
<evidence type="ECO:0000313" key="2">
    <source>
        <dbReference type="Proteomes" id="UP000822688"/>
    </source>
</evidence>
<dbReference type="AlphaFoldDB" id="A0A8T0HM34"/>
<dbReference type="EMBL" id="CM026426">
    <property type="protein sequence ID" value="KAG0571718.1"/>
    <property type="molecule type" value="Genomic_DNA"/>
</dbReference>
<comment type="caution">
    <text evidence="1">The sequence shown here is derived from an EMBL/GenBank/DDBJ whole genome shotgun (WGS) entry which is preliminary data.</text>
</comment>
<dbReference type="Proteomes" id="UP000822688">
    <property type="component" value="Chromosome V"/>
</dbReference>